<feature type="transmembrane region" description="Helical" evidence="21">
    <location>
        <begin position="701"/>
        <end position="723"/>
    </location>
</feature>
<evidence type="ECO:0000256" key="16">
    <source>
        <dbReference type="ARBA" id="ARBA00023065"/>
    </source>
</evidence>
<evidence type="ECO:0000313" key="25">
    <source>
        <dbReference type="Proteomes" id="UP000824193"/>
    </source>
</evidence>
<dbReference type="SUPFAM" id="SSF55008">
    <property type="entry name" value="HMA, heavy metal-associated domain"/>
    <property type="match status" value="2"/>
</dbReference>
<keyword evidence="6 21" id="KW-0812">Transmembrane</keyword>
<feature type="transmembrane region" description="Helical" evidence="21">
    <location>
        <begin position="171"/>
        <end position="190"/>
    </location>
</feature>
<dbReference type="InterPro" id="IPR006122">
    <property type="entry name" value="HMA_Cu_ion-bd"/>
</dbReference>
<keyword evidence="8" id="KW-0677">Repeat</keyword>
<name>A0A9D2AET1_9FIRM</name>
<evidence type="ECO:0000256" key="9">
    <source>
        <dbReference type="ARBA" id="ARBA00022741"/>
    </source>
</evidence>
<evidence type="ECO:0000256" key="20">
    <source>
        <dbReference type="ARBA" id="ARBA00049289"/>
    </source>
</evidence>
<feature type="transmembrane region" description="Helical" evidence="21">
    <location>
        <begin position="210"/>
        <end position="227"/>
    </location>
</feature>
<keyword evidence="7 21" id="KW-0479">Metal-binding</keyword>
<dbReference type="InterPro" id="IPR023299">
    <property type="entry name" value="ATPase_P-typ_cyto_dom_N"/>
</dbReference>
<dbReference type="CDD" id="cd00371">
    <property type="entry name" value="HMA"/>
    <property type="match status" value="2"/>
</dbReference>
<dbReference type="SUPFAM" id="SSF81653">
    <property type="entry name" value="Calcium ATPase, transduction domain A"/>
    <property type="match status" value="1"/>
</dbReference>
<dbReference type="PRINTS" id="PR00119">
    <property type="entry name" value="CATATPASE"/>
</dbReference>
<feature type="transmembrane region" description="Helical" evidence="21">
    <location>
        <begin position="361"/>
        <end position="383"/>
    </location>
</feature>
<dbReference type="EMBL" id="DXFW01000027">
    <property type="protein sequence ID" value="HIX06192.1"/>
    <property type="molecule type" value="Genomic_DNA"/>
</dbReference>
<dbReference type="PROSITE" id="PS01047">
    <property type="entry name" value="HMA_1"/>
    <property type="match status" value="2"/>
</dbReference>
<dbReference type="Pfam" id="PF00702">
    <property type="entry name" value="Hydrolase"/>
    <property type="match status" value="1"/>
</dbReference>
<evidence type="ECO:0000256" key="22">
    <source>
        <dbReference type="SAM" id="MobiDB-lite"/>
    </source>
</evidence>
<dbReference type="InterPro" id="IPR006121">
    <property type="entry name" value="HMA_dom"/>
</dbReference>
<proteinExistence type="inferred from homology"/>
<dbReference type="GO" id="GO:0005524">
    <property type="term" value="F:ATP binding"/>
    <property type="evidence" value="ECO:0007669"/>
    <property type="project" value="UniProtKB-UniRule"/>
</dbReference>
<evidence type="ECO:0000256" key="2">
    <source>
        <dbReference type="ARBA" id="ARBA00006024"/>
    </source>
</evidence>
<dbReference type="NCBIfam" id="TIGR00003">
    <property type="entry name" value="copper ion binding protein"/>
    <property type="match status" value="2"/>
</dbReference>
<comment type="caution">
    <text evidence="24">The sequence shown here is derived from an EMBL/GenBank/DDBJ whole genome shotgun (WGS) entry which is preliminary data.</text>
</comment>
<reference evidence="24" key="2">
    <citation type="submission" date="2021-04" db="EMBL/GenBank/DDBJ databases">
        <authorList>
            <person name="Gilroy R."/>
        </authorList>
    </citation>
    <scope>NUCLEOTIDE SEQUENCE</scope>
    <source>
        <strain evidence="24">2239</strain>
    </source>
</reference>
<dbReference type="InterPro" id="IPR008250">
    <property type="entry name" value="ATPase_P-typ_transduc_dom_A_sf"/>
</dbReference>
<keyword evidence="5" id="KW-0813">Transport</keyword>
<evidence type="ECO:0000259" key="23">
    <source>
        <dbReference type="PROSITE" id="PS50846"/>
    </source>
</evidence>
<dbReference type="Pfam" id="PF00403">
    <property type="entry name" value="HMA"/>
    <property type="match status" value="2"/>
</dbReference>
<dbReference type="InterPro" id="IPR017969">
    <property type="entry name" value="Heavy-metal-associated_CS"/>
</dbReference>
<keyword evidence="15" id="KW-0186">Copper</keyword>
<organism evidence="24 25">
    <name type="scientific">Candidatus Allofournierella pullicola</name>
    <dbReference type="NCBI Taxonomy" id="2838596"/>
    <lineage>
        <taxon>Bacteria</taxon>
        <taxon>Bacillati</taxon>
        <taxon>Bacillota</taxon>
        <taxon>Clostridia</taxon>
        <taxon>Eubacteriales</taxon>
        <taxon>Oscillospiraceae</taxon>
        <taxon>Allofournierella</taxon>
    </lineage>
</organism>
<evidence type="ECO:0000256" key="21">
    <source>
        <dbReference type="RuleBase" id="RU362081"/>
    </source>
</evidence>
<evidence type="ECO:0000256" key="6">
    <source>
        <dbReference type="ARBA" id="ARBA00022692"/>
    </source>
</evidence>
<gene>
    <name evidence="24" type="ORF">H9865_08885</name>
</gene>
<dbReference type="Gene3D" id="3.40.1110.10">
    <property type="entry name" value="Calcium-transporting ATPase, cytoplasmic domain N"/>
    <property type="match status" value="1"/>
</dbReference>
<keyword evidence="16" id="KW-0406">Ion transport</keyword>
<dbReference type="Gene3D" id="2.70.150.10">
    <property type="entry name" value="Calcium-transporting ATPase, cytoplasmic transduction domain A"/>
    <property type="match status" value="1"/>
</dbReference>
<comment type="catalytic activity">
    <reaction evidence="20">
        <text>Cu(+)(in) + ATP + H2O = Cu(+)(out) + ADP + phosphate + H(+)</text>
        <dbReference type="Rhea" id="RHEA:25792"/>
        <dbReference type="ChEBI" id="CHEBI:15377"/>
        <dbReference type="ChEBI" id="CHEBI:15378"/>
        <dbReference type="ChEBI" id="CHEBI:30616"/>
        <dbReference type="ChEBI" id="CHEBI:43474"/>
        <dbReference type="ChEBI" id="CHEBI:49552"/>
        <dbReference type="ChEBI" id="CHEBI:456216"/>
        <dbReference type="EC" id="7.2.2.8"/>
    </reaction>
</comment>
<keyword evidence="10" id="KW-0187">Copper transport</keyword>
<dbReference type="PRINTS" id="PR00943">
    <property type="entry name" value="CUATPASE"/>
</dbReference>
<dbReference type="PROSITE" id="PS00154">
    <property type="entry name" value="ATPASE_E1_E2"/>
    <property type="match status" value="1"/>
</dbReference>
<dbReference type="FunFam" id="2.70.150.10:FF:000002">
    <property type="entry name" value="Copper-transporting ATPase 1, putative"/>
    <property type="match status" value="1"/>
</dbReference>
<keyword evidence="14 21" id="KW-1133">Transmembrane helix</keyword>
<dbReference type="InterPro" id="IPR044492">
    <property type="entry name" value="P_typ_ATPase_HD_dom"/>
</dbReference>
<dbReference type="Proteomes" id="UP000824193">
    <property type="component" value="Unassembled WGS sequence"/>
</dbReference>
<dbReference type="Gene3D" id="3.40.50.1000">
    <property type="entry name" value="HAD superfamily/HAD-like"/>
    <property type="match status" value="1"/>
</dbReference>
<dbReference type="Pfam" id="PF00122">
    <property type="entry name" value="E1-E2_ATPase"/>
    <property type="match status" value="1"/>
</dbReference>
<evidence type="ECO:0000256" key="5">
    <source>
        <dbReference type="ARBA" id="ARBA00022448"/>
    </source>
</evidence>
<comment type="similarity">
    <text evidence="2 21">Belongs to the cation transport ATPase (P-type) (TC 3.A.3) family. Type IB subfamily.</text>
</comment>
<dbReference type="InterPro" id="IPR001757">
    <property type="entry name" value="P_typ_ATPase"/>
</dbReference>
<keyword evidence="13" id="KW-1278">Translocase</keyword>
<dbReference type="NCBIfam" id="TIGR01511">
    <property type="entry name" value="ATPase-IB1_Cu"/>
    <property type="match status" value="1"/>
</dbReference>
<evidence type="ECO:0000313" key="24">
    <source>
        <dbReference type="EMBL" id="HIX06192.1"/>
    </source>
</evidence>
<keyword evidence="9 21" id="KW-0547">Nucleotide-binding</keyword>
<dbReference type="InterPro" id="IPR027256">
    <property type="entry name" value="P-typ_ATPase_IB"/>
</dbReference>
<dbReference type="GO" id="GO:0005886">
    <property type="term" value="C:plasma membrane"/>
    <property type="evidence" value="ECO:0007669"/>
    <property type="project" value="UniProtKB-SubCell"/>
</dbReference>
<evidence type="ECO:0000256" key="4">
    <source>
        <dbReference type="ARBA" id="ARBA00015102"/>
    </source>
</evidence>
<dbReference type="SFLD" id="SFLDS00003">
    <property type="entry name" value="Haloacid_Dehalogenase"/>
    <property type="match status" value="1"/>
</dbReference>
<keyword evidence="17 21" id="KW-0472">Membrane</keyword>
<dbReference type="InterPro" id="IPR018303">
    <property type="entry name" value="ATPase_P-typ_P_site"/>
</dbReference>
<evidence type="ECO:0000256" key="15">
    <source>
        <dbReference type="ARBA" id="ARBA00023008"/>
    </source>
</evidence>
<feature type="domain" description="HMA" evidence="23">
    <location>
        <begin position="1"/>
        <end position="67"/>
    </location>
</feature>
<evidence type="ECO:0000256" key="14">
    <source>
        <dbReference type="ARBA" id="ARBA00022989"/>
    </source>
</evidence>
<feature type="region of interest" description="Disordered" evidence="22">
    <location>
        <begin position="68"/>
        <end position="87"/>
    </location>
</feature>
<evidence type="ECO:0000256" key="10">
    <source>
        <dbReference type="ARBA" id="ARBA00022796"/>
    </source>
</evidence>
<evidence type="ECO:0000256" key="13">
    <source>
        <dbReference type="ARBA" id="ARBA00022967"/>
    </source>
</evidence>
<feature type="transmembrane region" description="Helical" evidence="21">
    <location>
        <begin position="395"/>
        <end position="416"/>
    </location>
</feature>
<keyword evidence="12" id="KW-0460">Magnesium</keyword>
<sequence length="850" mass="88656">MKQKFDVTGMSCAACSAAVERAVNKLDGVDAAQVNLLANSMQVEYDEAAVTEADICAAVEKAGYGASPAAPAGKPAPAKAAPAGEDPAEAELRSMKKRLAVSLAFLIPLMYVSMGHMMGLPLPAFFHGREGAVIFALTQFLLVLPILYVNRKFYAVGFKSLWHRSPNMDSLIALGSAAAVVYGLFALYRIGWGLGTGDMELVDRYRMDLYFESAGTILTLITLGKFLEARAKGRTGAAIRALMDLAPDTALVLRSGVETEIPAEEVAVGDTVVIKPGMRIPVDGTVLTGLSSVDESAVTGESIPAEKAPGARVIAASINRSGSFTFRAEKVGQDTTLAQIIALVQDAGATKAPIAKLADKVSGVFVPVVIAIALVSFGVWLALGQTMEFALARAISVLVISCPCALGLATPVAIMVGTGKGARMGILYKNAEALENAHKIDTVVLDKTGTITEGKPAVTDLLAAPGVDKTELLRLAAALEKSSEHPLAEAILAAAGDMPLPEAEQFEALLGRGVRAVVDGRACLAGNLRLMEEQEVDAAWAAAEAGRLAKEGKTPLYFAADGKLLGLVAAADPVKPTSAAAIRQLQAMGLKVIMLTGDNARTAEAIRASLGIEQVVAEVLPQDKEAQVRALQQQGRRVAMVGDGINDAPALTRADVGVAIGAGTDVAIDSADVVLMKSDLWDLVNALRLSRATIRNIRENLFWAFFYNSIGIPVAAGALYGFGLVLNPMLGAAAMSLSSVCVVSNALRLNFFKPKQAGVSGLSQENEPCAQNAQPKGESVMTEKTIHIEGMACGHCTARVEKALAEVPGVASVKADLEGKCAKVTLNAPVEDATLTAAVTDAGYEVTGIE</sequence>
<evidence type="ECO:0000256" key="7">
    <source>
        <dbReference type="ARBA" id="ARBA00022723"/>
    </source>
</evidence>
<dbReference type="PANTHER" id="PTHR43520">
    <property type="entry name" value="ATP7, ISOFORM B"/>
    <property type="match status" value="1"/>
</dbReference>
<reference evidence="24" key="1">
    <citation type="journal article" date="2021" name="PeerJ">
        <title>Extensive microbial diversity within the chicken gut microbiome revealed by metagenomics and culture.</title>
        <authorList>
            <person name="Gilroy R."/>
            <person name="Ravi A."/>
            <person name="Getino M."/>
            <person name="Pursley I."/>
            <person name="Horton D.L."/>
            <person name="Alikhan N.F."/>
            <person name="Baker D."/>
            <person name="Gharbi K."/>
            <person name="Hall N."/>
            <person name="Watson M."/>
            <person name="Adriaenssens E.M."/>
            <person name="Foster-Nyarko E."/>
            <person name="Jarju S."/>
            <person name="Secka A."/>
            <person name="Antonio M."/>
            <person name="Oren A."/>
            <person name="Chaudhuri R.R."/>
            <person name="La Ragione R."/>
            <person name="Hildebrand F."/>
            <person name="Pallen M.J."/>
        </authorList>
    </citation>
    <scope>NUCLEOTIDE SEQUENCE</scope>
    <source>
        <strain evidence="24">2239</strain>
    </source>
</reference>
<keyword evidence="21" id="KW-1003">Cell membrane</keyword>
<dbReference type="GO" id="GO:0055070">
    <property type="term" value="P:copper ion homeostasis"/>
    <property type="evidence" value="ECO:0007669"/>
    <property type="project" value="TreeGrafter"/>
</dbReference>
<dbReference type="FunFam" id="3.30.70.100:FF:000005">
    <property type="entry name" value="Copper-exporting P-type ATPase A"/>
    <property type="match status" value="1"/>
</dbReference>
<evidence type="ECO:0000256" key="17">
    <source>
        <dbReference type="ARBA" id="ARBA00023136"/>
    </source>
</evidence>
<dbReference type="CDD" id="cd02094">
    <property type="entry name" value="P-type_ATPase_Cu-like"/>
    <property type="match status" value="1"/>
</dbReference>
<feature type="transmembrane region" description="Helical" evidence="21">
    <location>
        <begin position="99"/>
        <end position="119"/>
    </location>
</feature>
<dbReference type="GO" id="GO:0140581">
    <property type="term" value="F:P-type monovalent copper transporter activity"/>
    <property type="evidence" value="ECO:0007669"/>
    <property type="project" value="UniProtKB-EC"/>
</dbReference>
<dbReference type="EC" id="7.2.2.8" evidence="3"/>
<dbReference type="AlphaFoldDB" id="A0A9D2AET1"/>
<evidence type="ECO:0000256" key="1">
    <source>
        <dbReference type="ARBA" id="ARBA00004651"/>
    </source>
</evidence>
<dbReference type="SUPFAM" id="SSF56784">
    <property type="entry name" value="HAD-like"/>
    <property type="match status" value="1"/>
</dbReference>
<feature type="transmembrane region" description="Helical" evidence="21">
    <location>
        <begin position="131"/>
        <end position="150"/>
    </location>
</feature>
<feature type="domain" description="HMA" evidence="23">
    <location>
        <begin position="782"/>
        <end position="847"/>
    </location>
</feature>
<accession>A0A9D2AET1</accession>
<dbReference type="PANTHER" id="PTHR43520:SF8">
    <property type="entry name" value="P-TYPE CU(+) TRANSPORTER"/>
    <property type="match status" value="1"/>
</dbReference>
<dbReference type="NCBIfam" id="TIGR01494">
    <property type="entry name" value="ATPase_P-type"/>
    <property type="match status" value="1"/>
</dbReference>
<evidence type="ECO:0000256" key="12">
    <source>
        <dbReference type="ARBA" id="ARBA00022842"/>
    </source>
</evidence>
<dbReference type="GO" id="GO:0005507">
    <property type="term" value="F:copper ion binding"/>
    <property type="evidence" value="ECO:0007669"/>
    <property type="project" value="InterPro"/>
</dbReference>
<evidence type="ECO:0000256" key="8">
    <source>
        <dbReference type="ARBA" id="ARBA00022737"/>
    </source>
</evidence>
<comment type="subcellular location">
    <subcellularLocation>
        <location evidence="1">Cell membrane</location>
        <topology evidence="1">Multi-pass membrane protein</topology>
    </subcellularLocation>
</comment>
<dbReference type="InterPro" id="IPR023214">
    <property type="entry name" value="HAD_sf"/>
</dbReference>
<dbReference type="InterPro" id="IPR036412">
    <property type="entry name" value="HAD-like_sf"/>
</dbReference>
<dbReference type="InterPro" id="IPR023298">
    <property type="entry name" value="ATPase_P-typ_TM_dom_sf"/>
</dbReference>
<dbReference type="GO" id="GO:0016887">
    <property type="term" value="F:ATP hydrolysis activity"/>
    <property type="evidence" value="ECO:0007669"/>
    <property type="project" value="InterPro"/>
</dbReference>
<dbReference type="Gene3D" id="3.30.70.100">
    <property type="match status" value="2"/>
</dbReference>
<dbReference type="SFLD" id="SFLDF00027">
    <property type="entry name" value="p-type_atpase"/>
    <property type="match status" value="1"/>
</dbReference>
<evidence type="ECO:0000256" key="19">
    <source>
        <dbReference type="ARBA" id="ARBA00033239"/>
    </source>
</evidence>
<feature type="compositionally biased region" description="Low complexity" evidence="22">
    <location>
        <begin position="68"/>
        <end position="85"/>
    </location>
</feature>
<dbReference type="PROSITE" id="PS50846">
    <property type="entry name" value="HMA_2"/>
    <property type="match status" value="2"/>
</dbReference>
<keyword evidence="11 21" id="KW-0067">ATP-binding</keyword>
<dbReference type="SFLD" id="SFLDG00002">
    <property type="entry name" value="C1.7:_P-type_atpase_like"/>
    <property type="match status" value="1"/>
</dbReference>
<evidence type="ECO:0000256" key="18">
    <source>
        <dbReference type="ARBA" id="ARBA00029719"/>
    </source>
</evidence>
<dbReference type="SUPFAM" id="SSF81665">
    <property type="entry name" value="Calcium ATPase, transmembrane domain M"/>
    <property type="match status" value="1"/>
</dbReference>
<dbReference type="InterPro" id="IPR059000">
    <property type="entry name" value="ATPase_P-type_domA"/>
</dbReference>
<evidence type="ECO:0000256" key="11">
    <source>
        <dbReference type="ARBA" id="ARBA00022840"/>
    </source>
</evidence>
<evidence type="ECO:0000256" key="3">
    <source>
        <dbReference type="ARBA" id="ARBA00012517"/>
    </source>
</evidence>
<dbReference type="InterPro" id="IPR036163">
    <property type="entry name" value="HMA_dom_sf"/>
</dbReference>
<dbReference type="NCBIfam" id="TIGR01525">
    <property type="entry name" value="ATPase-IB_hvy"/>
    <property type="match status" value="1"/>
</dbReference>
<dbReference type="GO" id="GO:0043682">
    <property type="term" value="F:P-type divalent copper transporter activity"/>
    <property type="evidence" value="ECO:0007669"/>
    <property type="project" value="TreeGrafter"/>
</dbReference>
<protein>
    <recommendedName>
        <fullName evidence="4">Copper-exporting P-type ATPase</fullName>
        <ecNumber evidence="3">7.2.2.8</ecNumber>
    </recommendedName>
    <alternativeName>
        <fullName evidence="18">Copper-exporting P-type ATPase A</fullName>
    </alternativeName>
    <alternativeName>
        <fullName evidence="19">Cu(+)-exporting ATPase</fullName>
    </alternativeName>
</protein>